<keyword evidence="2" id="KW-1185">Reference proteome</keyword>
<evidence type="ECO:0000313" key="1">
    <source>
        <dbReference type="EMBL" id="KAH3737321.1"/>
    </source>
</evidence>
<organism evidence="1 2">
    <name type="scientific">Dreissena polymorpha</name>
    <name type="common">Zebra mussel</name>
    <name type="synonym">Mytilus polymorpha</name>
    <dbReference type="NCBI Taxonomy" id="45954"/>
    <lineage>
        <taxon>Eukaryota</taxon>
        <taxon>Metazoa</taxon>
        <taxon>Spiralia</taxon>
        <taxon>Lophotrochozoa</taxon>
        <taxon>Mollusca</taxon>
        <taxon>Bivalvia</taxon>
        <taxon>Autobranchia</taxon>
        <taxon>Heteroconchia</taxon>
        <taxon>Euheterodonta</taxon>
        <taxon>Imparidentia</taxon>
        <taxon>Neoheterodontei</taxon>
        <taxon>Myida</taxon>
        <taxon>Dreissenoidea</taxon>
        <taxon>Dreissenidae</taxon>
        <taxon>Dreissena</taxon>
    </lineage>
</organism>
<dbReference type="Proteomes" id="UP000828390">
    <property type="component" value="Unassembled WGS sequence"/>
</dbReference>
<reference evidence="1" key="1">
    <citation type="journal article" date="2019" name="bioRxiv">
        <title>The Genome of the Zebra Mussel, Dreissena polymorpha: A Resource for Invasive Species Research.</title>
        <authorList>
            <person name="McCartney M.A."/>
            <person name="Auch B."/>
            <person name="Kono T."/>
            <person name="Mallez S."/>
            <person name="Zhang Y."/>
            <person name="Obille A."/>
            <person name="Becker A."/>
            <person name="Abrahante J.E."/>
            <person name="Garbe J."/>
            <person name="Badalamenti J.P."/>
            <person name="Herman A."/>
            <person name="Mangelson H."/>
            <person name="Liachko I."/>
            <person name="Sullivan S."/>
            <person name="Sone E.D."/>
            <person name="Koren S."/>
            <person name="Silverstein K.A.T."/>
            <person name="Beckman K.B."/>
            <person name="Gohl D.M."/>
        </authorList>
    </citation>
    <scope>NUCLEOTIDE SEQUENCE</scope>
    <source>
        <strain evidence="1">Duluth1</strain>
        <tissue evidence="1">Whole animal</tissue>
    </source>
</reference>
<name>A0A9D4I029_DREPO</name>
<protein>
    <submittedName>
        <fullName evidence="1">Uncharacterized protein</fullName>
    </submittedName>
</protein>
<proteinExistence type="predicted"/>
<accession>A0A9D4I029</accession>
<gene>
    <name evidence="1" type="ORF">DPMN_043904</name>
</gene>
<evidence type="ECO:0000313" key="2">
    <source>
        <dbReference type="Proteomes" id="UP000828390"/>
    </source>
</evidence>
<sequence>MWYHWSQVSQTIARWSQVTRASQVPQRYSVLSLDLGPGFSWTSPAFAISRRDMYIKQE</sequence>
<dbReference type="AlphaFoldDB" id="A0A9D4I029"/>
<comment type="caution">
    <text evidence="1">The sequence shown here is derived from an EMBL/GenBank/DDBJ whole genome shotgun (WGS) entry which is preliminary data.</text>
</comment>
<reference evidence="1" key="2">
    <citation type="submission" date="2020-11" db="EMBL/GenBank/DDBJ databases">
        <authorList>
            <person name="McCartney M.A."/>
            <person name="Auch B."/>
            <person name="Kono T."/>
            <person name="Mallez S."/>
            <person name="Becker A."/>
            <person name="Gohl D.M."/>
            <person name="Silverstein K.A.T."/>
            <person name="Koren S."/>
            <person name="Bechman K.B."/>
            <person name="Herman A."/>
            <person name="Abrahante J.E."/>
            <person name="Garbe J."/>
        </authorList>
    </citation>
    <scope>NUCLEOTIDE SEQUENCE</scope>
    <source>
        <strain evidence="1">Duluth1</strain>
        <tissue evidence="1">Whole animal</tissue>
    </source>
</reference>
<dbReference type="EMBL" id="JAIWYP010000011">
    <property type="protein sequence ID" value="KAH3737321.1"/>
    <property type="molecule type" value="Genomic_DNA"/>
</dbReference>